<evidence type="ECO:0000313" key="1">
    <source>
        <dbReference type="EMBL" id="CAG1861148.1"/>
    </source>
</evidence>
<evidence type="ECO:0000313" key="2">
    <source>
        <dbReference type="EnsemblPlants" id="Ma02_p05170.1"/>
    </source>
</evidence>
<sequence length="63" mass="7197">MRIQWKNSPCNLAIASIGRATNALVNSKSSLISRRAGLKFRIRRAISRMLSLLAYRIGYIRMM</sequence>
<name>A0A804HZG4_MUSAM</name>
<reference evidence="1" key="1">
    <citation type="submission" date="2021-03" db="EMBL/GenBank/DDBJ databases">
        <authorList>
            <consortium name="Genoscope - CEA"/>
            <person name="William W."/>
        </authorList>
    </citation>
    <scope>NUCLEOTIDE SEQUENCE</scope>
    <source>
        <strain evidence="1">Doubled-haploid Pahang</strain>
    </source>
</reference>
<protein>
    <submittedName>
        <fullName evidence="1">(wild Malaysian banana) hypothetical protein</fullName>
    </submittedName>
</protein>
<reference evidence="2" key="2">
    <citation type="submission" date="2021-05" db="UniProtKB">
        <authorList>
            <consortium name="EnsemblPlants"/>
        </authorList>
    </citation>
    <scope>IDENTIFICATION</scope>
    <source>
        <strain evidence="2">subsp. malaccensis</strain>
    </source>
</reference>
<organism evidence="2 3">
    <name type="scientific">Musa acuminata subsp. malaccensis</name>
    <name type="common">Wild banana</name>
    <name type="synonym">Musa malaccensis</name>
    <dbReference type="NCBI Taxonomy" id="214687"/>
    <lineage>
        <taxon>Eukaryota</taxon>
        <taxon>Viridiplantae</taxon>
        <taxon>Streptophyta</taxon>
        <taxon>Embryophyta</taxon>
        <taxon>Tracheophyta</taxon>
        <taxon>Spermatophyta</taxon>
        <taxon>Magnoliopsida</taxon>
        <taxon>Liliopsida</taxon>
        <taxon>Zingiberales</taxon>
        <taxon>Musaceae</taxon>
        <taxon>Musa</taxon>
    </lineage>
</organism>
<dbReference type="EMBL" id="HG996467">
    <property type="protein sequence ID" value="CAG1861148.1"/>
    <property type="molecule type" value="Genomic_DNA"/>
</dbReference>
<dbReference type="InParanoid" id="A0A804HZG4"/>
<keyword evidence="3" id="KW-1185">Reference proteome</keyword>
<evidence type="ECO:0000313" key="3">
    <source>
        <dbReference type="Proteomes" id="UP000012960"/>
    </source>
</evidence>
<dbReference type="EnsemblPlants" id="Ma02_t05170.1">
    <property type="protein sequence ID" value="Ma02_p05170.1"/>
    <property type="gene ID" value="Ma02_g05170"/>
</dbReference>
<dbReference type="Proteomes" id="UP000012960">
    <property type="component" value="Unplaced"/>
</dbReference>
<dbReference type="AlphaFoldDB" id="A0A804HZG4"/>
<dbReference type="Gramene" id="Ma02_t05170.1">
    <property type="protein sequence ID" value="Ma02_p05170.1"/>
    <property type="gene ID" value="Ma02_g05170"/>
</dbReference>
<proteinExistence type="predicted"/>
<accession>A0A804HZG4</accession>
<gene>
    <name evidence="1" type="ORF">GSMUA_60420.1</name>
</gene>